<evidence type="ECO:0000256" key="2">
    <source>
        <dbReference type="ARBA" id="ARBA00023015"/>
    </source>
</evidence>
<dbReference type="Proteomes" id="UP000245362">
    <property type="component" value="Unassembled WGS sequence"/>
</dbReference>
<keyword evidence="7" id="KW-1185">Reference proteome</keyword>
<sequence>MSIEAIARMDLSLLVCLKVLTEELSVTRAAHRLCLSQSSVSKSLAKLRNLFDDPLFIRSSHGLRPTPKTLFLKPKLDNLIAQLESISEPDTFSPASSTHRFDIALVESCYSLILPHFVPALFSQAPSIRLKTHNWDSDTFIRLQHGQLDMGIKGRDITQPGYSQPQEIPSDISFTEIYRDEQVCLVRKGHPVLKKKWDLSTYLAMRHIQATCDGNDRWLLDHQLADEGLERDIAMLVPDFNSAVSLCSYTDFIFTVPKHFAHMVAENHKLRLLPLPTPLPPFAYTLFWNKHRENEAAIRWIKDLIINNTQPLNLLANTVR</sequence>
<organism evidence="6 7">
    <name type="scientific">Vibrio albus</name>
    <dbReference type="NCBI Taxonomy" id="2200953"/>
    <lineage>
        <taxon>Bacteria</taxon>
        <taxon>Pseudomonadati</taxon>
        <taxon>Pseudomonadota</taxon>
        <taxon>Gammaproteobacteria</taxon>
        <taxon>Vibrionales</taxon>
        <taxon>Vibrionaceae</taxon>
        <taxon>Vibrio</taxon>
    </lineage>
</organism>
<dbReference type="PRINTS" id="PR00039">
    <property type="entry name" value="HTHLYSR"/>
</dbReference>
<dbReference type="AlphaFoldDB" id="A0A2U3B4N3"/>
<dbReference type="GO" id="GO:0003677">
    <property type="term" value="F:DNA binding"/>
    <property type="evidence" value="ECO:0007669"/>
    <property type="project" value="UniProtKB-KW"/>
</dbReference>
<dbReference type="PANTHER" id="PTHR30118:SF7">
    <property type="entry name" value="TRANSCRIPTIONAL REGULATOR LYSR FAMILY"/>
    <property type="match status" value="1"/>
</dbReference>
<reference evidence="6 7" key="1">
    <citation type="submission" date="2018-05" db="EMBL/GenBank/DDBJ databases">
        <title>Vibrio limimaris sp. nov., isolated from marine sediment.</title>
        <authorList>
            <person name="Li C.-M."/>
        </authorList>
    </citation>
    <scope>NUCLEOTIDE SEQUENCE [LARGE SCALE GENOMIC DNA]</scope>
    <source>
        <strain evidence="6 7">E4404</strain>
    </source>
</reference>
<dbReference type="Gene3D" id="1.10.10.10">
    <property type="entry name" value="Winged helix-like DNA-binding domain superfamily/Winged helix DNA-binding domain"/>
    <property type="match status" value="1"/>
</dbReference>
<name>A0A2U3B4N3_9VIBR</name>
<dbReference type="RefSeq" id="WP_109321287.1">
    <property type="nucleotide sequence ID" value="NZ_QFWT01000016.1"/>
</dbReference>
<dbReference type="InterPro" id="IPR037402">
    <property type="entry name" value="YidZ_PBP2"/>
</dbReference>
<keyword evidence="3" id="KW-0238">DNA-binding</keyword>
<comment type="similarity">
    <text evidence="1">Belongs to the LysR transcriptional regulatory family.</text>
</comment>
<dbReference type="PROSITE" id="PS50931">
    <property type="entry name" value="HTH_LYSR"/>
    <property type="match status" value="1"/>
</dbReference>
<dbReference type="SUPFAM" id="SSF53850">
    <property type="entry name" value="Periplasmic binding protein-like II"/>
    <property type="match status" value="1"/>
</dbReference>
<dbReference type="Pfam" id="PF00126">
    <property type="entry name" value="HTH_1"/>
    <property type="match status" value="1"/>
</dbReference>
<evidence type="ECO:0000256" key="4">
    <source>
        <dbReference type="ARBA" id="ARBA00023163"/>
    </source>
</evidence>
<evidence type="ECO:0000256" key="3">
    <source>
        <dbReference type="ARBA" id="ARBA00023125"/>
    </source>
</evidence>
<dbReference type="InterPro" id="IPR036388">
    <property type="entry name" value="WH-like_DNA-bd_sf"/>
</dbReference>
<dbReference type="InterPro" id="IPR050389">
    <property type="entry name" value="LysR-type_TF"/>
</dbReference>
<evidence type="ECO:0000259" key="5">
    <source>
        <dbReference type="PROSITE" id="PS50931"/>
    </source>
</evidence>
<dbReference type="PANTHER" id="PTHR30118">
    <property type="entry name" value="HTH-TYPE TRANSCRIPTIONAL REGULATOR LEUO-RELATED"/>
    <property type="match status" value="1"/>
</dbReference>
<accession>A0A2U3B4N3</accession>
<dbReference type="InterPro" id="IPR005119">
    <property type="entry name" value="LysR_subst-bd"/>
</dbReference>
<dbReference type="Pfam" id="PF03466">
    <property type="entry name" value="LysR_substrate"/>
    <property type="match status" value="1"/>
</dbReference>
<comment type="caution">
    <text evidence="6">The sequence shown here is derived from an EMBL/GenBank/DDBJ whole genome shotgun (WGS) entry which is preliminary data.</text>
</comment>
<gene>
    <name evidence="6" type="ORF">DI392_19085</name>
</gene>
<evidence type="ECO:0000313" key="6">
    <source>
        <dbReference type="EMBL" id="PWI31751.1"/>
    </source>
</evidence>
<keyword evidence="4" id="KW-0804">Transcription</keyword>
<dbReference type="SUPFAM" id="SSF46785">
    <property type="entry name" value="Winged helix' DNA-binding domain"/>
    <property type="match status" value="1"/>
</dbReference>
<evidence type="ECO:0000313" key="7">
    <source>
        <dbReference type="Proteomes" id="UP000245362"/>
    </source>
</evidence>
<evidence type="ECO:0000256" key="1">
    <source>
        <dbReference type="ARBA" id="ARBA00009437"/>
    </source>
</evidence>
<dbReference type="OrthoDB" id="8893795at2"/>
<dbReference type="CDD" id="cd08417">
    <property type="entry name" value="PBP2_Nitroaromatics_like"/>
    <property type="match status" value="1"/>
</dbReference>
<protein>
    <submittedName>
        <fullName evidence="6">LysR family transcriptional regulator</fullName>
    </submittedName>
</protein>
<dbReference type="InterPro" id="IPR036390">
    <property type="entry name" value="WH_DNA-bd_sf"/>
</dbReference>
<keyword evidence="2" id="KW-0805">Transcription regulation</keyword>
<dbReference type="InterPro" id="IPR000847">
    <property type="entry name" value="LysR_HTH_N"/>
</dbReference>
<dbReference type="EMBL" id="QFWT01000016">
    <property type="protein sequence ID" value="PWI31751.1"/>
    <property type="molecule type" value="Genomic_DNA"/>
</dbReference>
<feature type="domain" description="HTH lysR-type" evidence="5">
    <location>
        <begin position="9"/>
        <end position="66"/>
    </location>
</feature>
<dbReference type="GO" id="GO:0003700">
    <property type="term" value="F:DNA-binding transcription factor activity"/>
    <property type="evidence" value="ECO:0007669"/>
    <property type="project" value="InterPro"/>
</dbReference>
<dbReference type="Gene3D" id="3.40.190.10">
    <property type="entry name" value="Periplasmic binding protein-like II"/>
    <property type="match status" value="2"/>
</dbReference>
<proteinExistence type="inferred from homology"/>